<dbReference type="GO" id="GO:0020037">
    <property type="term" value="F:heme binding"/>
    <property type="evidence" value="ECO:0007669"/>
    <property type="project" value="InterPro"/>
</dbReference>
<evidence type="ECO:0000313" key="9">
    <source>
        <dbReference type="EMBL" id="CAH0385069.1"/>
    </source>
</evidence>
<comment type="cofactor">
    <cofactor evidence="1 8">
        <name>heme</name>
        <dbReference type="ChEBI" id="CHEBI:30413"/>
    </cofactor>
</comment>
<dbReference type="PRINTS" id="PR00463">
    <property type="entry name" value="EP450I"/>
</dbReference>
<evidence type="ECO:0000256" key="6">
    <source>
        <dbReference type="ARBA" id="ARBA00023004"/>
    </source>
</evidence>
<dbReference type="GO" id="GO:0016705">
    <property type="term" value="F:oxidoreductase activity, acting on paired donors, with incorporation or reduction of molecular oxygen"/>
    <property type="evidence" value="ECO:0007669"/>
    <property type="project" value="InterPro"/>
</dbReference>
<keyword evidence="3 8" id="KW-0349">Heme</keyword>
<keyword evidence="5" id="KW-0560">Oxidoreductase</keyword>
<protein>
    <recommendedName>
        <fullName evidence="11">Cytochrome P450</fullName>
    </recommendedName>
</protein>
<evidence type="ECO:0000256" key="2">
    <source>
        <dbReference type="ARBA" id="ARBA00010617"/>
    </source>
</evidence>
<keyword evidence="7" id="KW-0503">Monooxygenase</keyword>
<sequence length="487" mass="56286">MVQHLRRLRPKQCCQFFKHYSSESVANAETKSIPSPKQWSAALHRLSVMQQSRFGKQLHKYVDKLHDKYGPIFRESLGPVTAVFISDPHEMRRVFAHEGRYPIHVLPEAWLHYNKIHKTERGLYFMNGEEWMLYRKLLNPLLLKNYDGQHILDNCELMVNRLIDEWYALSDDGEILNLEQKLYELSILFMVAVIVGSSFPKHVREVRPWTGILAKSVRDIYKESVALSQISVEFAAKWRLPAWRRFSTVVGTSFEISNELIKTMDKMVSSDGLLYQLRQCNIPQEKINTIILDFILAAGDTTATTTQWAMYLLSTHDDIQTKVKEEFENSNLRETCESDLMRGIVRETMRLYPVAPFIARFLPQDLKVFDSYIIPAGEMIILSVYSSGRNGLYFPDPDEFIPSRWERDEQTGSLKGVVDPFATLPYAMGARSCIGRKIAQTQICFSLATIFKQYEVLPMALVDMILHLIPVPDKPIQLHFEPRSNLG</sequence>
<reference evidence="9" key="1">
    <citation type="submission" date="2021-12" db="EMBL/GenBank/DDBJ databases">
        <authorList>
            <person name="King R."/>
        </authorList>
    </citation>
    <scope>NUCLEOTIDE SEQUENCE</scope>
</reference>
<dbReference type="Pfam" id="PF00067">
    <property type="entry name" value="p450"/>
    <property type="match status" value="1"/>
</dbReference>
<dbReference type="PANTHER" id="PTHR24279:SF120">
    <property type="entry name" value="CYTOCHROME P450"/>
    <property type="match status" value="1"/>
</dbReference>
<evidence type="ECO:0000256" key="3">
    <source>
        <dbReference type="ARBA" id="ARBA00022617"/>
    </source>
</evidence>
<evidence type="ECO:0000313" key="10">
    <source>
        <dbReference type="Proteomes" id="UP001152759"/>
    </source>
</evidence>
<dbReference type="InterPro" id="IPR050479">
    <property type="entry name" value="CYP11_CYP27_families"/>
</dbReference>
<dbReference type="SUPFAM" id="SSF48264">
    <property type="entry name" value="Cytochrome P450"/>
    <property type="match status" value="1"/>
</dbReference>
<keyword evidence="10" id="KW-1185">Reference proteome</keyword>
<keyword evidence="6 8" id="KW-0408">Iron</keyword>
<evidence type="ECO:0000256" key="8">
    <source>
        <dbReference type="PIRSR" id="PIRSR602401-1"/>
    </source>
</evidence>
<organism evidence="9 10">
    <name type="scientific">Bemisia tabaci</name>
    <name type="common">Sweetpotato whitefly</name>
    <name type="synonym">Aleurodes tabaci</name>
    <dbReference type="NCBI Taxonomy" id="7038"/>
    <lineage>
        <taxon>Eukaryota</taxon>
        <taxon>Metazoa</taxon>
        <taxon>Ecdysozoa</taxon>
        <taxon>Arthropoda</taxon>
        <taxon>Hexapoda</taxon>
        <taxon>Insecta</taxon>
        <taxon>Pterygota</taxon>
        <taxon>Neoptera</taxon>
        <taxon>Paraneoptera</taxon>
        <taxon>Hemiptera</taxon>
        <taxon>Sternorrhyncha</taxon>
        <taxon>Aleyrodoidea</taxon>
        <taxon>Aleyrodidae</taxon>
        <taxon>Aleyrodinae</taxon>
        <taxon>Bemisia</taxon>
    </lineage>
</organism>
<dbReference type="GO" id="GO:0005506">
    <property type="term" value="F:iron ion binding"/>
    <property type="evidence" value="ECO:0007669"/>
    <property type="project" value="InterPro"/>
</dbReference>
<evidence type="ECO:0000256" key="1">
    <source>
        <dbReference type="ARBA" id="ARBA00001971"/>
    </source>
</evidence>
<accession>A0A9P0A684</accession>
<dbReference type="InterPro" id="IPR002401">
    <property type="entry name" value="Cyt_P450_E_grp-I"/>
</dbReference>
<dbReference type="EMBL" id="OU963863">
    <property type="protein sequence ID" value="CAH0385069.1"/>
    <property type="molecule type" value="Genomic_DNA"/>
</dbReference>
<name>A0A9P0A684_BEMTA</name>
<evidence type="ECO:0000256" key="7">
    <source>
        <dbReference type="ARBA" id="ARBA00023033"/>
    </source>
</evidence>
<keyword evidence="4 8" id="KW-0479">Metal-binding</keyword>
<dbReference type="Gene3D" id="1.10.630.10">
    <property type="entry name" value="Cytochrome P450"/>
    <property type="match status" value="1"/>
</dbReference>
<dbReference type="PANTHER" id="PTHR24279">
    <property type="entry name" value="CYTOCHROME P450"/>
    <property type="match status" value="1"/>
</dbReference>
<gene>
    <name evidence="9" type="ORF">BEMITA_LOCUS4329</name>
</gene>
<dbReference type="GO" id="GO:0004497">
    <property type="term" value="F:monooxygenase activity"/>
    <property type="evidence" value="ECO:0007669"/>
    <property type="project" value="UniProtKB-KW"/>
</dbReference>
<evidence type="ECO:0000256" key="4">
    <source>
        <dbReference type="ARBA" id="ARBA00022723"/>
    </source>
</evidence>
<evidence type="ECO:0008006" key="11">
    <source>
        <dbReference type="Google" id="ProtNLM"/>
    </source>
</evidence>
<dbReference type="InterPro" id="IPR001128">
    <property type="entry name" value="Cyt_P450"/>
</dbReference>
<dbReference type="InterPro" id="IPR036396">
    <property type="entry name" value="Cyt_P450_sf"/>
</dbReference>
<evidence type="ECO:0000256" key="5">
    <source>
        <dbReference type="ARBA" id="ARBA00023002"/>
    </source>
</evidence>
<dbReference type="Proteomes" id="UP001152759">
    <property type="component" value="Chromosome 2"/>
</dbReference>
<dbReference type="KEGG" id="btab:109044166"/>
<dbReference type="PRINTS" id="PR00385">
    <property type="entry name" value="P450"/>
</dbReference>
<dbReference type="AlphaFoldDB" id="A0A9P0A684"/>
<feature type="binding site" description="axial binding residue" evidence="8">
    <location>
        <position position="433"/>
    </location>
    <ligand>
        <name>heme</name>
        <dbReference type="ChEBI" id="CHEBI:30413"/>
    </ligand>
    <ligandPart>
        <name>Fe</name>
        <dbReference type="ChEBI" id="CHEBI:18248"/>
    </ligandPart>
</feature>
<proteinExistence type="inferred from homology"/>
<comment type="similarity">
    <text evidence="2">Belongs to the cytochrome P450 family.</text>
</comment>